<feature type="transmembrane region" description="Helical" evidence="1">
    <location>
        <begin position="391"/>
        <end position="423"/>
    </location>
</feature>
<feature type="transmembrane region" description="Helical" evidence="1">
    <location>
        <begin position="348"/>
        <end position="370"/>
    </location>
</feature>
<feature type="transmembrane region" description="Helical" evidence="1">
    <location>
        <begin position="14"/>
        <end position="35"/>
    </location>
</feature>
<feature type="transmembrane region" description="Helical" evidence="1">
    <location>
        <begin position="114"/>
        <end position="140"/>
    </location>
</feature>
<keyword evidence="1" id="KW-0472">Membrane</keyword>
<dbReference type="Proteomes" id="UP001205337">
    <property type="component" value="Unassembled WGS sequence"/>
</dbReference>
<feature type="transmembrane region" description="Helical" evidence="1">
    <location>
        <begin position="298"/>
        <end position="319"/>
    </location>
</feature>
<dbReference type="RefSeq" id="WP_258797274.1">
    <property type="nucleotide sequence ID" value="NZ_JANTHX010000004.1"/>
</dbReference>
<feature type="transmembrane region" description="Helical" evidence="1">
    <location>
        <begin position="182"/>
        <end position="200"/>
    </location>
</feature>
<organism evidence="2 3">
    <name type="scientific">Protaetiibacter mangrovi</name>
    <dbReference type="NCBI Taxonomy" id="2970926"/>
    <lineage>
        <taxon>Bacteria</taxon>
        <taxon>Bacillati</taxon>
        <taxon>Actinomycetota</taxon>
        <taxon>Actinomycetes</taxon>
        <taxon>Micrococcales</taxon>
        <taxon>Microbacteriaceae</taxon>
        <taxon>Protaetiibacter</taxon>
    </lineage>
</organism>
<accession>A0ABT1ZCC7</accession>
<proteinExistence type="predicted"/>
<name>A0ABT1ZCC7_9MICO</name>
<comment type="caution">
    <text evidence="2">The sequence shown here is derived from an EMBL/GenBank/DDBJ whole genome shotgun (WGS) entry which is preliminary data.</text>
</comment>
<gene>
    <name evidence="2" type="ORF">NUH29_02195</name>
</gene>
<evidence type="ECO:0000313" key="2">
    <source>
        <dbReference type="EMBL" id="MCS0498358.1"/>
    </source>
</evidence>
<evidence type="ECO:0000256" key="1">
    <source>
        <dbReference type="SAM" id="Phobius"/>
    </source>
</evidence>
<feature type="transmembrane region" description="Helical" evidence="1">
    <location>
        <begin position="239"/>
        <end position="259"/>
    </location>
</feature>
<feature type="transmembrane region" description="Helical" evidence="1">
    <location>
        <begin position="75"/>
        <end position="93"/>
    </location>
</feature>
<reference evidence="2 3" key="1">
    <citation type="submission" date="2022-08" db="EMBL/GenBank/DDBJ databases">
        <authorList>
            <person name="Li F."/>
        </authorList>
    </citation>
    <scope>NUCLEOTIDE SEQUENCE [LARGE SCALE GENOMIC DNA]</scope>
    <source>
        <strain evidence="2 3">10F1B-8-1</strain>
    </source>
</reference>
<keyword evidence="1" id="KW-1133">Transmembrane helix</keyword>
<keyword evidence="1" id="KW-0812">Transmembrane</keyword>
<keyword evidence="3" id="KW-1185">Reference proteome</keyword>
<feature type="transmembrane region" description="Helical" evidence="1">
    <location>
        <begin position="506"/>
        <end position="527"/>
    </location>
</feature>
<feature type="transmembrane region" description="Helical" evidence="1">
    <location>
        <begin position="152"/>
        <end position="170"/>
    </location>
</feature>
<evidence type="ECO:0000313" key="3">
    <source>
        <dbReference type="Proteomes" id="UP001205337"/>
    </source>
</evidence>
<sequence>MLLVLLQQMRRDRIILPIWVLGTAALSAVTVAAAANEFGDATGRAQILAVALATPALLALRGIPNGDELGSAVHFQSFAWLALTLGLMNVFLATRHGRADEEKGRRELVLAAPVSRMTPAVSALLLAVLANLAYAVLAVLGYQAGGLPLEGSVLSAVCLALIGLVFFGVGSLAGELAATTRAASGIGVVVVLVAYAFRAAGDALGTPDVAALTLDPAWPSYLTPIGWGQLALPFTADRWWPVAVLAALAAVLVAVALVVHSRRELGASLLAERSGRPAAPATLRGAFGLAWRLQWPSMLGWTIGSAALGIALGSLVTAVSQLDFSANPSLQAILQSLGRTDQTDVAKALIPALTAMVGSLAAASGVQAVLRAREEEVAGRTEAVLAGAVSRFAWTGAFLGVAVLTVAVVLLASGAAAAAGFAVAGNDDFVWLALGQCLVQAPAALTFVAVAALAVAALPRVSVGIAWGLFGVGVVIGYFGQLMDLPDWLQQASPITQVPELPTDDWLPTFVLAAIVVVAAVLAAAAFRRRDLST</sequence>
<protein>
    <submittedName>
        <fullName evidence="2">Polyketide antibiotic transporter</fullName>
    </submittedName>
</protein>
<feature type="transmembrane region" description="Helical" evidence="1">
    <location>
        <begin position="461"/>
        <end position="480"/>
    </location>
</feature>
<feature type="transmembrane region" description="Helical" evidence="1">
    <location>
        <begin position="429"/>
        <end position="454"/>
    </location>
</feature>
<dbReference type="EMBL" id="JANTHX010000004">
    <property type="protein sequence ID" value="MCS0498358.1"/>
    <property type="molecule type" value="Genomic_DNA"/>
</dbReference>